<dbReference type="AlphaFoldDB" id="A0A7C3GLN6"/>
<reference evidence="3" key="1">
    <citation type="journal article" date="2020" name="mSystems">
        <title>Genome- and Community-Level Interaction Insights into Carbon Utilization and Element Cycling Functions of Hydrothermarchaeota in Hydrothermal Sediment.</title>
        <authorList>
            <person name="Zhou Z."/>
            <person name="Liu Y."/>
            <person name="Xu W."/>
            <person name="Pan J."/>
            <person name="Luo Z.H."/>
            <person name="Li M."/>
        </authorList>
    </citation>
    <scope>NUCLEOTIDE SEQUENCE [LARGE SCALE GENOMIC DNA]</scope>
    <source>
        <strain evidence="3">HyVt-483</strain>
    </source>
</reference>
<feature type="domain" description="DUF4139" evidence="2">
    <location>
        <begin position="252"/>
        <end position="478"/>
    </location>
</feature>
<dbReference type="Proteomes" id="UP000886043">
    <property type="component" value="Unassembled WGS sequence"/>
</dbReference>
<dbReference type="PANTHER" id="PTHR31005">
    <property type="entry name" value="DUF4139 DOMAIN-CONTAINING PROTEIN"/>
    <property type="match status" value="1"/>
</dbReference>
<protein>
    <submittedName>
        <fullName evidence="3">DUF4139 domain-containing protein</fullName>
    </submittedName>
</protein>
<dbReference type="Pfam" id="PF13598">
    <property type="entry name" value="DUF4139"/>
    <property type="match status" value="1"/>
</dbReference>
<organism evidence="3">
    <name type="scientific">Thermosulfurimonas dismutans</name>
    <dbReference type="NCBI Taxonomy" id="999894"/>
    <lineage>
        <taxon>Bacteria</taxon>
        <taxon>Pseudomonadati</taxon>
        <taxon>Thermodesulfobacteriota</taxon>
        <taxon>Thermodesulfobacteria</taxon>
        <taxon>Thermodesulfobacteriales</taxon>
        <taxon>Thermodesulfobacteriaceae</taxon>
        <taxon>Thermosulfurimonas</taxon>
    </lineage>
</organism>
<proteinExistence type="predicted"/>
<evidence type="ECO:0000313" key="3">
    <source>
        <dbReference type="EMBL" id="HFC98661.1"/>
    </source>
</evidence>
<comment type="caution">
    <text evidence="3">The sequence shown here is derived from an EMBL/GenBank/DDBJ whole genome shotgun (WGS) entry which is preliminary data.</text>
</comment>
<dbReference type="InterPro" id="IPR011935">
    <property type="entry name" value="CHP02231"/>
</dbReference>
<accession>A0A7C3GLN6</accession>
<evidence type="ECO:0000259" key="2">
    <source>
        <dbReference type="Pfam" id="PF13598"/>
    </source>
</evidence>
<feature type="coiled-coil region" evidence="1">
    <location>
        <begin position="134"/>
        <end position="175"/>
    </location>
</feature>
<dbReference type="InterPro" id="IPR037291">
    <property type="entry name" value="DUF4139"/>
</dbReference>
<gene>
    <name evidence="3" type="ORF">ENJ40_09460</name>
</gene>
<dbReference type="EMBL" id="DRMH01000132">
    <property type="protein sequence ID" value="HFC98661.1"/>
    <property type="molecule type" value="Genomic_DNA"/>
</dbReference>
<name>A0A7C3GLN6_9BACT</name>
<keyword evidence="1" id="KW-0175">Coiled coil</keyword>
<evidence type="ECO:0000256" key="1">
    <source>
        <dbReference type="SAM" id="Coils"/>
    </source>
</evidence>
<dbReference type="PANTHER" id="PTHR31005:SF8">
    <property type="entry name" value="DUF4139 DOMAIN-CONTAINING PROTEIN"/>
    <property type="match status" value="1"/>
</dbReference>
<sequence length="480" mass="55158">MMRRLALILVLFLLVEAPARGLTRRPLELSLTPEGAYLTEEISLSAGEVREARLSFPGRIDPGNITVLGVPQGCLVNFIPQGFAKPQGPVAEESRRIRAELSKISREEEVLSLQEKWLLRLSPRDLGRDPLSALKRLGLKLEEIKTRQAELERKRAALKKRLLALEEKLALKEETLLSPVFRCEGAPSTYILRVRYPLSGLEYREERRVLVWPERSRVEFRLGLWLTERLGRPLPELLLRYEVRPKGPTLYEPPPFRPWYVDEPPIRILTLKAPAAVKGRAPSAEPLLEGRLYQVSLSALSPGIPRFVLLERREFPARVRVEVPAYSLPRAYLAMSLLPRVYLPGGSARIFLSGRELPERKLPDLRPGRRLDLYLSEDPWVEVTRKILRDYEERVGVVKKRLRRTLRWQIEVKSAHRERLPLILYERIPVSRKKEIRVSVTADPPWNELSPQGRATWHLTLSPGKPLKILLQAVIERPAP</sequence>